<accession>A0A4S8P3B1</accession>
<name>A0A4S8P3B1_9ACTN</name>
<dbReference type="Gene3D" id="3.40.50.150">
    <property type="entry name" value="Vaccinia Virus protein VP39"/>
    <property type="match status" value="1"/>
</dbReference>
<keyword evidence="2" id="KW-0808">Transferase</keyword>
<gene>
    <name evidence="2" type="ORF">E9998_21140</name>
</gene>
<feature type="domain" description="Methyltransferase type 11" evidence="1">
    <location>
        <begin position="51"/>
        <end position="144"/>
    </location>
</feature>
<dbReference type="CDD" id="cd02440">
    <property type="entry name" value="AdoMet_MTases"/>
    <property type="match status" value="1"/>
</dbReference>
<dbReference type="Pfam" id="PF08241">
    <property type="entry name" value="Methyltransf_11"/>
    <property type="match status" value="1"/>
</dbReference>
<dbReference type="AlphaFoldDB" id="A0A4S8P3B1"/>
<dbReference type="GO" id="GO:0032259">
    <property type="term" value="P:methylation"/>
    <property type="evidence" value="ECO:0007669"/>
    <property type="project" value="UniProtKB-KW"/>
</dbReference>
<reference evidence="2 3" key="1">
    <citation type="journal article" date="2018" name="Int. J. Syst. Evol. Microbiol.">
        <title>Glycomyces paridis sp. nov., isolated from the medicinal plant Paris polyphylla.</title>
        <authorList>
            <person name="Fang X.M."/>
            <person name="Bai J.L."/>
            <person name="Su J."/>
            <person name="Zhao L.L."/>
            <person name="Liu H.Y."/>
            <person name="Ma B.P."/>
            <person name="Zhang Y.Q."/>
            <person name="Yu L.Y."/>
        </authorList>
    </citation>
    <scope>NUCLEOTIDE SEQUENCE [LARGE SCALE GENOMIC DNA]</scope>
    <source>
        <strain evidence="2 3">CPCC 204357</strain>
    </source>
</reference>
<evidence type="ECO:0000259" key="1">
    <source>
        <dbReference type="Pfam" id="PF08241"/>
    </source>
</evidence>
<evidence type="ECO:0000313" key="3">
    <source>
        <dbReference type="Proteomes" id="UP000305792"/>
    </source>
</evidence>
<dbReference type="InterPro" id="IPR013216">
    <property type="entry name" value="Methyltransf_11"/>
</dbReference>
<sequence length="191" mass="20669">MPHHDHQHGNQPIEGRHSRNYDRLARLLMKPLYRRIAADIAAVAPEGAALLDVGTGPGILLQTLARTRPDLRLTGVDLAPDMVDLARRNLGGLAELHAADAAALPFDDARFDLVVTSFSSHHWGDPQAGATEIARVLTPGGRLLNYDFPRAPLSAFTNGTGLTLTGQSRFRAGLAGLHMKVVRLEAAKRPR</sequence>
<dbReference type="RefSeq" id="WP_136531679.1">
    <property type="nucleotide sequence ID" value="NZ_STGX01000018.1"/>
</dbReference>
<keyword evidence="3" id="KW-1185">Reference proteome</keyword>
<keyword evidence="2" id="KW-0489">Methyltransferase</keyword>
<proteinExistence type="predicted"/>
<evidence type="ECO:0000313" key="2">
    <source>
        <dbReference type="EMBL" id="THV24520.1"/>
    </source>
</evidence>
<dbReference type="GO" id="GO:0008757">
    <property type="term" value="F:S-adenosylmethionine-dependent methyltransferase activity"/>
    <property type="evidence" value="ECO:0007669"/>
    <property type="project" value="InterPro"/>
</dbReference>
<dbReference type="SUPFAM" id="SSF53335">
    <property type="entry name" value="S-adenosyl-L-methionine-dependent methyltransferases"/>
    <property type="match status" value="1"/>
</dbReference>
<dbReference type="OrthoDB" id="9810247at2"/>
<organism evidence="2 3">
    <name type="scientific">Glycomyces paridis</name>
    <dbReference type="NCBI Taxonomy" id="2126555"/>
    <lineage>
        <taxon>Bacteria</taxon>
        <taxon>Bacillati</taxon>
        <taxon>Actinomycetota</taxon>
        <taxon>Actinomycetes</taxon>
        <taxon>Glycomycetales</taxon>
        <taxon>Glycomycetaceae</taxon>
        <taxon>Glycomyces</taxon>
    </lineage>
</organism>
<protein>
    <submittedName>
        <fullName evidence="2">Methyltransferase domain-containing protein</fullName>
    </submittedName>
</protein>
<dbReference type="Proteomes" id="UP000305792">
    <property type="component" value="Unassembled WGS sequence"/>
</dbReference>
<dbReference type="EMBL" id="STGX01000018">
    <property type="protein sequence ID" value="THV24520.1"/>
    <property type="molecule type" value="Genomic_DNA"/>
</dbReference>
<comment type="caution">
    <text evidence="2">The sequence shown here is derived from an EMBL/GenBank/DDBJ whole genome shotgun (WGS) entry which is preliminary data.</text>
</comment>
<dbReference type="InterPro" id="IPR029063">
    <property type="entry name" value="SAM-dependent_MTases_sf"/>
</dbReference>
<dbReference type="PANTHER" id="PTHR43591">
    <property type="entry name" value="METHYLTRANSFERASE"/>
    <property type="match status" value="1"/>
</dbReference>